<sequence length="178" mass="20000">MKKPVPVCESRLVRNYSIIKLPVENINAVDWKPITDKIVNLPCISVGYGENDRGMDSFLRILRHLKLQEGGSYIVAPLQSKHHLGRICDGDSGGPLVCTRNGTDNRLFGINDFSLPNPFTVQLEPKAANLFDFALDIRQSLPQIREMLVTLGKLEEVIEDTLKCDHWQLSKQSMANLS</sequence>
<dbReference type="Proteomes" id="UP000038040">
    <property type="component" value="Unplaced"/>
</dbReference>
<dbReference type="Proteomes" id="UP000274756">
    <property type="component" value="Unassembled WGS sequence"/>
</dbReference>
<evidence type="ECO:0000313" key="4">
    <source>
        <dbReference type="WBParaSite" id="DME_0000668101-mRNA-1"/>
    </source>
</evidence>
<evidence type="ECO:0000313" key="3">
    <source>
        <dbReference type="Proteomes" id="UP000274756"/>
    </source>
</evidence>
<gene>
    <name evidence="1" type="ORF">DME_LOCUS9707</name>
</gene>
<evidence type="ECO:0000313" key="2">
    <source>
        <dbReference type="Proteomes" id="UP000038040"/>
    </source>
</evidence>
<dbReference type="AlphaFoldDB" id="A0A0N4UGP8"/>
<dbReference type="InterPro" id="IPR009003">
    <property type="entry name" value="Peptidase_S1_PA"/>
</dbReference>
<evidence type="ECO:0000313" key="1">
    <source>
        <dbReference type="EMBL" id="VDN59734.1"/>
    </source>
</evidence>
<dbReference type="WBParaSite" id="DME_0000668101-mRNA-1">
    <property type="protein sequence ID" value="DME_0000668101-mRNA-1"/>
    <property type="gene ID" value="DME_0000668101"/>
</dbReference>
<proteinExistence type="predicted"/>
<dbReference type="OrthoDB" id="60866at2759"/>
<protein>
    <submittedName>
        <fullName evidence="4">Peptidase S1 domain-containing protein</fullName>
    </submittedName>
</protein>
<dbReference type="EMBL" id="UYYG01001188">
    <property type="protein sequence ID" value="VDN59734.1"/>
    <property type="molecule type" value="Genomic_DNA"/>
</dbReference>
<name>A0A0N4UGP8_DRAME</name>
<organism evidence="2 4">
    <name type="scientific">Dracunculus medinensis</name>
    <name type="common">Guinea worm</name>
    <dbReference type="NCBI Taxonomy" id="318479"/>
    <lineage>
        <taxon>Eukaryota</taxon>
        <taxon>Metazoa</taxon>
        <taxon>Ecdysozoa</taxon>
        <taxon>Nematoda</taxon>
        <taxon>Chromadorea</taxon>
        <taxon>Rhabditida</taxon>
        <taxon>Spirurina</taxon>
        <taxon>Dracunculoidea</taxon>
        <taxon>Dracunculidae</taxon>
        <taxon>Dracunculus</taxon>
    </lineage>
</organism>
<reference evidence="4" key="1">
    <citation type="submission" date="2017-02" db="UniProtKB">
        <authorList>
            <consortium name="WormBaseParasite"/>
        </authorList>
    </citation>
    <scope>IDENTIFICATION</scope>
</reference>
<keyword evidence="3" id="KW-1185">Reference proteome</keyword>
<reference evidence="1 3" key="2">
    <citation type="submission" date="2018-11" db="EMBL/GenBank/DDBJ databases">
        <authorList>
            <consortium name="Pathogen Informatics"/>
        </authorList>
    </citation>
    <scope>NUCLEOTIDE SEQUENCE [LARGE SCALE GENOMIC DNA]</scope>
</reference>
<accession>A0A0N4UGP8</accession>
<dbReference type="SUPFAM" id="SSF50494">
    <property type="entry name" value="Trypsin-like serine proteases"/>
    <property type="match status" value="1"/>
</dbReference>